<dbReference type="InterPro" id="IPR010127">
    <property type="entry name" value="Phasin_subfam-1"/>
</dbReference>
<evidence type="ECO:0000313" key="2">
    <source>
        <dbReference type="EMBL" id="MBM3115609.1"/>
    </source>
</evidence>
<sequence>MSSFNQFAEINQANLEKSLRLSQIALGGVERLIQLQLGIARDLLAENVETAKSLAEVKDVQGLVNLQRQLAQPSVEKTLGVARTVFDAASATHHELTALIEEQVLSFNKNLVGTLDSAIQNAPAGTGAAVSALRSAVETASNAYDAVAKTTQKLASEFVEATTSGVEQTVKAASRKAAV</sequence>
<proteinExistence type="predicted"/>
<dbReference type="Pfam" id="PF09361">
    <property type="entry name" value="Phasin_2"/>
    <property type="match status" value="1"/>
</dbReference>
<accession>A0ABS2BLG0</accession>
<dbReference type="InterPro" id="IPR018968">
    <property type="entry name" value="Phasin"/>
</dbReference>
<organism evidence="2 3">
    <name type="scientific">Jeongeupia naejangsanensis</name>
    <dbReference type="NCBI Taxonomy" id="613195"/>
    <lineage>
        <taxon>Bacteria</taxon>
        <taxon>Pseudomonadati</taxon>
        <taxon>Pseudomonadota</taxon>
        <taxon>Betaproteobacteria</taxon>
        <taxon>Neisseriales</taxon>
        <taxon>Chitinibacteraceae</taxon>
        <taxon>Jeongeupia</taxon>
    </lineage>
</organism>
<dbReference type="RefSeq" id="WP_203537263.1">
    <property type="nucleotide sequence ID" value="NZ_JAESND010000002.1"/>
</dbReference>
<comment type="caution">
    <text evidence="2">The sequence shown here is derived from an EMBL/GenBank/DDBJ whole genome shotgun (WGS) entry which is preliminary data.</text>
</comment>
<feature type="domain" description="Phasin" evidence="1">
    <location>
        <begin position="6"/>
        <end position="104"/>
    </location>
</feature>
<keyword evidence="3" id="KW-1185">Reference proteome</keyword>
<reference evidence="2 3" key="1">
    <citation type="submission" date="2021-01" db="EMBL/GenBank/DDBJ databases">
        <title>Draft Genome Sequence and Polyhydroxyalkanoate Biosynthetic Potential of Jeongeupia naejangsanensis Type Strain DSM 24253.</title>
        <authorList>
            <person name="Turrini P."/>
            <person name="Artuso I."/>
            <person name="Lugli G.A."/>
            <person name="Frangipani E."/>
            <person name="Ventura M."/>
            <person name="Visca P."/>
        </authorList>
    </citation>
    <scope>NUCLEOTIDE SEQUENCE [LARGE SCALE GENOMIC DNA]</scope>
    <source>
        <strain evidence="2 3">DSM 24253</strain>
    </source>
</reference>
<protein>
    <submittedName>
        <fullName evidence="2">Phasin family protein</fullName>
    </submittedName>
</protein>
<gene>
    <name evidence="2" type="ORF">JMJ54_07200</name>
</gene>
<name>A0ABS2BLG0_9NEIS</name>
<dbReference type="EMBL" id="JAESND010000002">
    <property type="protein sequence ID" value="MBM3115609.1"/>
    <property type="molecule type" value="Genomic_DNA"/>
</dbReference>
<dbReference type="Proteomes" id="UP000809431">
    <property type="component" value="Unassembled WGS sequence"/>
</dbReference>
<dbReference type="NCBIfam" id="TIGR01841">
    <property type="entry name" value="phasin"/>
    <property type="match status" value="1"/>
</dbReference>
<evidence type="ECO:0000259" key="1">
    <source>
        <dbReference type="Pfam" id="PF09361"/>
    </source>
</evidence>
<evidence type="ECO:0000313" key="3">
    <source>
        <dbReference type="Proteomes" id="UP000809431"/>
    </source>
</evidence>